<keyword evidence="1 8" id="KW-0963">Cytoplasm</keyword>
<evidence type="ECO:0000256" key="8">
    <source>
        <dbReference type="HAMAP-Rule" id="MF_00316"/>
    </source>
</evidence>
<dbReference type="InterPro" id="IPR029044">
    <property type="entry name" value="Nucleotide-diphossugar_trans"/>
</dbReference>
<evidence type="ECO:0000313" key="11">
    <source>
        <dbReference type="Proteomes" id="UP000826722"/>
    </source>
</evidence>
<keyword evidence="11" id="KW-1185">Reference proteome</keyword>
<evidence type="ECO:0000256" key="3">
    <source>
        <dbReference type="ARBA" id="ARBA00022723"/>
    </source>
</evidence>
<comment type="cofactor">
    <cofactor evidence="8">
        <name>Mg(2+)</name>
        <dbReference type="ChEBI" id="CHEBI:18420"/>
    </cofactor>
</comment>
<comment type="similarity">
    <text evidence="8">Belongs to the MobA family.</text>
</comment>
<dbReference type="Gene3D" id="3.90.550.10">
    <property type="entry name" value="Spore Coat Polysaccharide Biosynthesis Protein SpsA, Chain A"/>
    <property type="match status" value="1"/>
</dbReference>
<protein>
    <recommendedName>
        <fullName evidence="8">Molybdenum cofactor guanylyltransferase</fullName>
        <shortName evidence="8">MoCo guanylyltransferase</shortName>
        <ecNumber evidence="8">2.7.7.77</ecNumber>
    </recommendedName>
    <alternativeName>
        <fullName evidence="8">GTP:molybdopterin guanylyltransferase</fullName>
    </alternativeName>
    <alternativeName>
        <fullName evidence="8">Mo-MPT guanylyltransferase</fullName>
    </alternativeName>
    <alternativeName>
        <fullName evidence="8">Molybdopterin guanylyltransferase</fullName>
    </alternativeName>
    <alternativeName>
        <fullName evidence="8">Molybdopterin-guanine dinucleotide synthase</fullName>
        <shortName evidence="8">MGD synthase</shortName>
    </alternativeName>
</protein>
<evidence type="ECO:0000259" key="9">
    <source>
        <dbReference type="Pfam" id="PF12804"/>
    </source>
</evidence>
<comment type="caution">
    <text evidence="8">Lacks conserved residue(s) required for the propagation of feature annotation.</text>
</comment>
<evidence type="ECO:0000256" key="6">
    <source>
        <dbReference type="ARBA" id="ARBA00023134"/>
    </source>
</evidence>
<keyword evidence="6 8" id="KW-0342">GTP-binding</keyword>
<dbReference type="NCBIfam" id="TIGR02665">
    <property type="entry name" value="molyb_mobA"/>
    <property type="match status" value="1"/>
</dbReference>
<feature type="binding site" evidence="8">
    <location>
        <begin position="8"/>
        <end position="10"/>
    </location>
    <ligand>
        <name>GTP</name>
        <dbReference type="ChEBI" id="CHEBI:37565"/>
    </ligand>
</feature>
<evidence type="ECO:0000256" key="5">
    <source>
        <dbReference type="ARBA" id="ARBA00022842"/>
    </source>
</evidence>
<dbReference type="InterPro" id="IPR025877">
    <property type="entry name" value="MobA-like_NTP_Trfase"/>
</dbReference>
<keyword evidence="7 8" id="KW-0501">Molybdenum cofactor biosynthesis</keyword>
<dbReference type="InterPro" id="IPR013482">
    <property type="entry name" value="Molybde_CF_guanTrfase"/>
</dbReference>
<dbReference type="SUPFAM" id="SSF53448">
    <property type="entry name" value="Nucleotide-diphospho-sugar transferases"/>
    <property type="match status" value="1"/>
</dbReference>
<accession>A0A8D5G137</accession>
<dbReference type="PANTHER" id="PTHR19136:SF81">
    <property type="entry name" value="MOLYBDENUM COFACTOR GUANYLYLTRANSFERASE"/>
    <property type="match status" value="1"/>
</dbReference>
<comment type="subcellular location">
    <subcellularLocation>
        <location evidence="8">Cytoplasm</location>
    </subcellularLocation>
</comment>
<dbReference type="HAMAP" id="MF_00316">
    <property type="entry name" value="MobA"/>
    <property type="match status" value="1"/>
</dbReference>
<feature type="binding site" evidence="8">
    <location>
        <position position="97"/>
    </location>
    <ligand>
        <name>GTP</name>
        <dbReference type="ChEBI" id="CHEBI:37565"/>
    </ligand>
</feature>
<dbReference type="KEGG" id="mpau:ZMTM_21810"/>
<gene>
    <name evidence="8 10" type="primary">mobA</name>
    <name evidence="10" type="ORF">ZMTM_21810</name>
</gene>
<feature type="binding site" evidence="8">
    <location>
        <position position="97"/>
    </location>
    <ligand>
        <name>Mg(2+)</name>
        <dbReference type="ChEBI" id="CHEBI:18420"/>
    </ligand>
</feature>
<comment type="catalytic activity">
    <reaction evidence="8">
        <text>Mo-molybdopterin + GTP + H(+) = Mo-molybdopterin guanine dinucleotide + diphosphate</text>
        <dbReference type="Rhea" id="RHEA:34243"/>
        <dbReference type="ChEBI" id="CHEBI:15378"/>
        <dbReference type="ChEBI" id="CHEBI:33019"/>
        <dbReference type="ChEBI" id="CHEBI:37565"/>
        <dbReference type="ChEBI" id="CHEBI:71302"/>
        <dbReference type="ChEBI" id="CHEBI:71310"/>
        <dbReference type="EC" id="2.7.7.77"/>
    </reaction>
</comment>
<dbReference type="Pfam" id="PF12804">
    <property type="entry name" value="NTP_transf_3"/>
    <property type="match status" value="1"/>
</dbReference>
<reference evidence="10" key="1">
    <citation type="journal article" date="2021" name="Arch. Microbiol.">
        <title>Methyloradius palustris gen. nov., sp. nov., a methanol-oxidizing bacterium isolated from snow.</title>
        <authorList>
            <person name="Miyadera T."/>
            <person name="Kojima H."/>
            <person name="Fukui M."/>
        </authorList>
    </citation>
    <scope>NUCLEOTIDE SEQUENCE</scope>
    <source>
        <strain evidence="10">Zm11</strain>
    </source>
</reference>
<evidence type="ECO:0000256" key="2">
    <source>
        <dbReference type="ARBA" id="ARBA00022679"/>
    </source>
</evidence>
<keyword evidence="4 8" id="KW-0547">Nucleotide-binding</keyword>
<dbReference type="GO" id="GO:0005737">
    <property type="term" value="C:cytoplasm"/>
    <property type="evidence" value="ECO:0007669"/>
    <property type="project" value="UniProtKB-SubCell"/>
</dbReference>
<comment type="subunit">
    <text evidence="8">Monomer.</text>
</comment>
<name>A0A8D5G137_9PROT</name>
<feature type="domain" description="MobA-like NTP transferase" evidence="9">
    <location>
        <begin position="5"/>
        <end position="156"/>
    </location>
</feature>
<dbReference type="EC" id="2.7.7.77" evidence="8"/>
<dbReference type="RefSeq" id="WP_221763964.1">
    <property type="nucleotide sequence ID" value="NZ_AP024110.1"/>
</dbReference>
<proteinExistence type="inferred from homology"/>
<feature type="binding site" evidence="8">
    <location>
        <position position="21"/>
    </location>
    <ligand>
        <name>GTP</name>
        <dbReference type="ChEBI" id="CHEBI:37565"/>
    </ligand>
</feature>
<dbReference type="GO" id="GO:0046872">
    <property type="term" value="F:metal ion binding"/>
    <property type="evidence" value="ECO:0007669"/>
    <property type="project" value="UniProtKB-KW"/>
</dbReference>
<dbReference type="GO" id="GO:0061603">
    <property type="term" value="F:molybdenum cofactor guanylyltransferase activity"/>
    <property type="evidence" value="ECO:0007669"/>
    <property type="project" value="UniProtKB-EC"/>
</dbReference>
<keyword evidence="2 8" id="KW-0808">Transferase</keyword>
<evidence type="ECO:0000313" key="10">
    <source>
        <dbReference type="EMBL" id="BCM25922.1"/>
    </source>
</evidence>
<keyword evidence="3 8" id="KW-0479">Metal-binding</keyword>
<dbReference type="CDD" id="cd02503">
    <property type="entry name" value="MobA"/>
    <property type="match status" value="1"/>
</dbReference>
<evidence type="ECO:0000256" key="4">
    <source>
        <dbReference type="ARBA" id="ARBA00022741"/>
    </source>
</evidence>
<sequence>MSITGIVLAGGKGSRMDGVDKGLVNFNGKPMVEHVLERLAPQVDQILISANREIAQYEALGYPVIQDDIAGFAGPLAGLQKGLQVAESAYVLTVPCDSPLLPPNLASRLMNSLIKHDADLAVVKTGSQTQPVFCLYRTSVLPSLEQYLESGGRKVEDWQNSLEAVSVSFTDNAKAFSNINTRDELTMLEGIA</sequence>
<keyword evidence="5 8" id="KW-0460">Magnesium</keyword>
<feature type="binding site" evidence="8">
    <location>
        <position position="67"/>
    </location>
    <ligand>
        <name>GTP</name>
        <dbReference type="ChEBI" id="CHEBI:37565"/>
    </ligand>
</feature>
<dbReference type="GO" id="GO:1902758">
    <property type="term" value="P:bis(molybdopterin guanine dinucleotide)molybdenum biosynthetic process"/>
    <property type="evidence" value="ECO:0007669"/>
    <property type="project" value="TreeGrafter"/>
</dbReference>
<keyword evidence="10" id="KW-0548">Nucleotidyltransferase</keyword>
<dbReference type="Proteomes" id="UP000826722">
    <property type="component" value="Chromosome"/>
</dbReference>
<organism evidence="10 11">
    <name type="scientific">Methyloradius palustris</name>
    <dbReference type="NCBI Taxonomy" id="2778876"/>
    <lineage>
        <taxon>Bacteria</taxon>
        <taxon>Pseudomonadati</taxon>
        <taxon>Pseudomonadota</taxon>
        <taxon>Betaproteobacteria</taxon>
        <taxon>Nitrosomonadales</taxon>
        <taxon>Methylophilaceae</taxon>
        <taxon>Methyloradius</taxon>
    </lineage>
</organism>
<dbReference type="GO" id="GO:0005525">
    <property type="term" value="F:GTP binding"/>
    <property type="evidence" value="ECO:0007669"/>
    <property type="project" value="UniProtKB-UniRule"/>
</dbReference>
<dbReference type="AlphaFoldDB" id="A0A8D5G137"/>
<evidence type="ECO:0000256" key="1">
    <source>
        <dbReference type="ARBA" id="ARBA00022490"/>
    </source>
</evidence>
<dbReference type="PANTHER" id="PTHR19136">
    <property type="entry name" value="MOLYBDENUM COFACTOR GUANYLYLTRANSFERASE"/>
    <property type="match status" value="1"/>
</dbReference>
<evidence type="ECO:0000256" key="7">
    <source>
        <dbReference type="ARBA" id="ARBA00023150"/>
    </source>
</evidence>
<comment type="domain">
    <text evidence="8">The N-terminal domain determines nucleotide recognition and specific binding, while the C-terminal domain determines the specific binding to the target protein.</text>
</comment>
<comment type="function">
    <text evidence="8">Transfers a GMP moiety from GTP to Mo-molybdopterin (Mo-MPT) cofactor (Moco or molybdenum cofactor) to form Mo-molybdopterin guanine dinucleotide (Mo-MGD) cofactor.</text>
</comment>
<dbReference type="EMBL" id="AP024110">
    <property type="protein sequence ID" value="BCM25922.1"/>
    <property type="molecule type" value="Genomic_DNA"/>
</dbReference>